<feature type="domain" description="DUF218" evidence="1">
    <location>
        <begin position="39"/>
        <end position="185"/>
    </location>
</feature>
<protein>
    <submittedName>
        <fullName evidence="2">YdcF family protein</fullName>
    </submittedName>
</protein>
<evidence type="ECO:0000313" key="2">
    <source>
        <dbReference type="EMBL" id="QHB99317.1"/>
    </source>
</evidence>
<sequence length="205" mass="21748">MKVIRRLIVGLLIGCLLGTLGVAYAVWKVARTTDNVNADAIVVLGSAQYNGTPSPIFQWRLQQALDLYREGHAPVIVTVGGSQAGDSFTEAEAGRDWLIQEGEVDSDAVLAVPEGANTLESAEALGPVFRDNGWQDAIVVTDPPHTLRAKSMISAQGIVTYGSPTRSGPAVQTRSTQFKYILRETGALLYYGLFGGSPETGVGIG</sequence>
<dbReference type="RefSeq" id="WP_159542672.1">
    <property type="nucleotide sequence ID" value="NZ_CP047156.1"/>
</dbReference>
<dbReference type="InterPro" id="IPR003848">
    <property type="entry name" value="DUF218"/>
</dbReference>
<reference evidence="2 3" key="1">
    <citation type="journal article" date="2018" name="Int. J. Syst. Evol. Microbiol.">
        <title>Epidermidibacterium keratini gen. nov., sp. nov., a member of the family Sporichthyaceae, isolated from keratin epidermis.</title>
        <authorList>
            <person name="Lee D.G."/>
            <person name="Trujillo M.E."/>
            <person name="Kang S."/>
            <person name="Nam J.J."/>
            <person name="Kim Y.J."/>
        </authorList>
    </citation>
    <scope>NUCLEOTIDE SEQUENCE [LARGE SCALE GENOMIC DNA]</scope>
    <source>
        <strain evidence="2 3">EPI-7</strain>
    </source>
</reference>
<name>A0A7L4YJT2_9ACTN</name>
<organism evidence="2 3">
    <name type="scientific">Epidermidibacterium keratini</name>
    <dbReference type="NCBI Taxonomy" id="1891644"/>
    <lineage>
        <taxon>Bacteria</taxon>
        <taxon>Bacillati</taxon>
        <taxon>Actinomycetota</taxon>
        <taxon>Actinomycetes</taxon>
        <taxon>Sporichthyales</taxon>
        <taxon>Sporichthyaceae</taxon>
        <taxon>Epidermidibacterium</taxon>
    </lineage>
</organism>
<dbReference type="PANTHER" id="PTHR30336">
    <property type="entry name" value="INNER MEMBRANE PROTEIN, PROBABLE PERMEASE"/>
    <property type="match status" value="1"/>
</dbReference>
<dbReference type="OrthoDB" id="9782395at2"/>
<dbReference type="AlphaFoldDB" id="A0A7L4YJT2"/>
<dbReference type="InterPro" id="IPR014729">
    <property type="entry name" value="Rossmann-like_a/b/a_fold"/>
</dbReference>
<dbReference type="InParanoid" id="A0A7L4YJT2"/>
<dbReference type="CDD" id="cd06259">
    <property type="entry name" value="YdcF-like"/>
    <property type="match status" value="1"/>
</dbReference>
<keyword evidence="3" id="KW-1185">Reference proteome</keyword>
<dbReference type="Proteomes" id="UP000463857">
    <property type="component" value="Chromosome"/>
</dbReference>
<dbReference type="InterPro" id="IPR051599">
    <property type="entry name" value="Cell_Envelope_Assoc"/>
</dbReference>
<dbReference type="KEGG" id="eke:EK0264_02775"/>
<dbReference type="Gene3D" id="3.40.50.620">
    <property type="entry name" value="HUPs"/>
    <property type="match status" value="1"/>
</dbReference>
<proteinExistence type="predicted"/>
<accession>A0A7L4YJT2</accession>
<gene>
    <name evidence="2" type="ORF">EK0264_02775</name>
</gene>
<dbReference type="EMBL" id="CP047156">
    <property type="protein sequence ID" value="QHB99317.1"/>
    <property type="molecule type" value="Genomic_DNA"/>
</dbReference>
<dbReference type="PANTHER" id="PTHR30336:SF20">
    <property type="entry name" value="DUF218 DOMAIN-CONTAINING PROTEIN"/>
    <property type="match status" value="1"/>
</dbReference>
<dbReference type="GO" id="GO:0005886">
    <property type="term" value="C:plasma membrane"/>
    <property type="evidence" value="ECO:0007669"/>
    <property type="project" value="TreeGrafter"/>
</dbReference>
<dbReference type="Pfam" id="PF02698">
    <property type="entry name" value="DUF218"/>
    <property type="match status" value="1"/>
</dbReference>
<evidence type="ECO:0000259" key="1">
    <source>
        <dbReference type="Pfam" id="PF02698"/>
    </source>
</evidence>
<evidence type="ECO:0000313" key="3">
    <source>
        <dbReference type="Proteomes" id="UP000463857"/>
    </source>
</evidence>